<dbReference type="GeneID" id="8107078"/>
<name>B8MI25_TALSN</name>
<keyword evidence="2" id="KW-0274">FAD</keyword>
<evidence type="ECO:0000259" key="4">
    <source>
        <dbReference type="Pfam" id="PF01494"/>
    </source>
</evidence>
<dbReference type="eggNOG" id="KOG2614">
    <property type="taxonomic scope" value="Eukaryota"/>
</dbReference>
<evidence type="ECO:0000256" key="2">
    <source>
        <dbReference type="ARBA" id="ARBA00022827"/>
    </source>
</evidence>
<proteinExistence type="predicted"/>
<protein>
    <submittedName>
        <fullName evidence="5">Monoxygenase, putative</fullName>
    </submittedName>
</protein>
<organism evidence="5 6">
    <name type="scientific">Talaromyces stipitatus (strain ATCC 10500 / CBS 375.48 / QM 6759 / NRRL 1006)</name>
    <name type="common">Penicillium stipitatum</name>
    <dbReference type="NCBI Taxonomy" id="441959"/>
    <lineage>
        <taxon>Eukaryota</taxon>
        <taxon>Fungi</taxon>
        <taxon>Dikarya</taxon>
        <taxon>Ascomycota</taxon>
        <taxon>Pezizomycotina</taxon>
        <taxon>Eurotiomycetes</taxon>
        <taxon>Eurotiomycetidae</taxon>
        <taxon>Eurotiales</taxon>
        <taxon>Trichocomaceae</taxon>
        <taxon>Talaromyces</taxon>
        <taxon>Talaromyces sect. Talaromyces</taxon>
    </lineage>
</organism>
<sequence>MLDKIRVAIIGAGPAGLGAAIEFQKLPFVDLKIYDQARALREIGTGISIQKNTWRMLDVMGASKNINPNEIFRPADGHALQHRNGRTGELLLTIEQNDGPPEHFHARAFRSVLQKALLSNVDKSRLRLASRLERVVGTPTKTLQLHFQDGHVDEVDLLVGADGVRSVVRSFAFPDHKIAYTGRTAYRGLVPTEKILSIPNFPDAVTFWHGPSDWVYTCNLNGGIYEITVNANESADVARVSWGEQATLEEFRRPWKEFAPIIQEVLNKVTDVQKFALFAGPRLDSVVSRGSIALIGDASHPLSGAFGAGAGFALEDAFALAKSVAWARSRGYQLGDALDLYDQVRSPHYQSMVSWKLKAYHKVGNFSFDEGVAHTVRNKWSRQHKWLFDYDVQAVWKEAAALEDSKRRHKRSVELGAHL</sequence>
<dbReference type="AlphaFoldDB" id="B8MI25"/>
<keyword evidence="1" id="KW-0285">Flavoprotein</keyword>
<evidence type="ECO:0000256" key="3">
    <source>
        <dbReference type="ARBA" id="ARBA00023002"/>
    </source>
</evidence>
<accession>B8MI25</accession>
<keyword evidence="3" id="KW-0560">Oxidoreductase</keyword>
<dbReference type="PANTHER" id="PTHR46720:SF3">
    <property type="entry name" value="FAD-BINDING DOMAIN-CONTAINING PROTEIN-RELATED"/>
    <property type="match status" value="1"/>
</dbReference>
<gene>
    <name evidence="5" type="ORF">TSTA_022410</name>
</gene>
<dbReference type="GO" id="GO:0044550">
    <property type="term" value="P:secondary metabolite biosynthetic process"/>
    <property type="evidence" value="ECO:0007669"/>
    <property type="project" value="TreeGrafter"/>
</dbReference>
<dbReference type="PhylomeDB" id="B8MI25"/>
<dbReference type="EMBL" id="EQ962656">
    <property type="protein sequence ID" value="EED17187.1"/>
    <property type="molecule type" value="Genomic_DNA"/>
</dbReference>
<dbReference type="VEuPathDB" id="FungiDB:TSTA_022410"/>
<evidence type="ECO:0000256" key="1">
    <source>
        <dbReference type="ARBA" id="ARBA00022630"/>
    </source>
</evidence>
<dbReference type="Gene3D" id="3.50.50.60">
    <property type="entry name" value="FAD/NAD(P)-binding domain"/>
    <property type="match status" value="1"/>
</dbReference>
<evidence type="ECO:0000313" key="6">
    <source>
        <dbReference type="Proteomes" id="UP000001745"/>
    </source>
</evidence>
<dbReference type="OrthoDB" id="417877at2759"/>
<dbReference type="RefSeq" id="XP_002484421.1">
    <property type="nucleotide sequence ID" value="XM_002484376.1"/>
</dbReference>
<dbReference type="SUPFAM" id="SSF51905">
    <property type="entry name" value="FAD/NAD(P)-binding domain"/>
    <property type="match status" value="1"/>
</dbReference>
<dbReference type="STRING" id="441959.B8MI25"/>
<dbReference type="InterPro" id="IPR036188">
    <property type="entry name" value="FAD/NAD-bd_sf"/>
</dbReference>
<dbReference type="InParanoid" id="B8MI25"/>
<dbReference type="SUPFAM" id="SSF54373">
    <property type="entry name" value="FAD-linked reductases, C-terminal domain"/>
    <property type="match status" value="1"/>
</dbReference>
<dbReference type="InterPro" id="IPR002938">
    <property type="entry name" value="FAD-bd"/>
</dbReference>
<dbReference type="Proteomes" id="UP000001745">
    <property type="component" value="Unassembled WGS sequence"/>
</dbReference>
<dbReference type="InterPro" id="IPR051104">
    <property type="entry name" value="FAD_monoxygenase"/>
</dbReference>
<dbReference type="GO" id="GO:0071949">
    <property type="term" value="F:FAD binding"/>
    <property type="evidence" value="ECO:0007669"/>
    <property type="project" value="InterPro"/>
</dbReference>
<dbReference type="HOGENOM" id="CLU_009665_6_4_1"/>
<feature type="domain" description="FAD-binding" evidence="4">
    <location>
        <begin position="5"/>
        <end position="355"/>
    </location>
</feature>
<dbReference type="GO" id="GO:0016491">
    <property type="term" value="F:oxidoreductase activity"/>
    <property type="evidence" value="ECO:0007669"/>
    <property type="project" value="UniProtKB-KW"/>
</dbReference>
<dbReference type="OMA" id="HSIIARW"/>
<dbReference type="PANTHER" id="PTHR46720">
    <property type="entry name" value="HYDROXYLASE, PUTATIVE (AFU_ORTHOLOGUE AFUA_3G01460)-RELATED"/>
    <property type="match status" value="1"/>
</dbReference>
<dbReference type="PRINTS" id="PR00420">
    <property type="entry name" value="RNGMNOXGNASE"/>
</dbReference>
<keyword evidence="6" id="KW-1185">Reference proteome</keyword>
<reference evidence="6" key="1">
    <citation type="journal article" date="2015" name="Genome Announc.">
        <title>Genome sequence of the AIDS-associated pathogen Penicillium marneffei (ATCC18224) and its near taxonomic relative Talaromyces stipitatus (ATCC10500).</title>
        <authorList>
            <person name="Nierman W.C."/>
            <person name="Fedorova-Abrams N.D."/>
            <person name="Andrianopoulos A."/>
        </authorList>
    </citation>
    <scope>NUCLEOTIDE SEQUENCE [LARGE SCALE GENOMIC DNA]</scope>
    <source>
        <strain evidence="6">ATCC 10500 / CBS 375.48 / QM 6759 / NRRL 1006</strain>
    </source>
</reference>
<evidence type="ECO:0000313" key="5">
    <source>
        <dbReference type="EMBL" id="EED17187.1"/>
    </source>
</evidence>
<dbReference type="Pfam" id="PF01494">
    <property type="entry name" value="FAD_binding_3"/>
    <property type="match status" value="1"/>
</dbReference>